<comment type="caution">
    <text evidence="3">The sequence shown here is derived from an EMBL/GenBank/DDBJ whole genome shotgun (WGS) entry which is preliminary data.</text>
</comment>
<accession>A0A9E2NXY9</accession>
<evidence type="ECO:0000313" key="4">
    <source>
        <dbReference type="Proteomes" id="UP000823914"/>
    </source>
</evidence>
<evidence type="ECO:0000256" key="1">
    <source>
        <dbReference type="SAM" id="SignalP"/>
    </source>
</evidence>
<dbReference type="GO" id="GO:0004040">
    <property type="term" value="F:amidase activity"/>
    <property type="evidence" value="ECO:0007669"/>
    <property type="project" value="InterPro"/>
</dbReference>
<gene>
    <name evidence="3" type="ORF">IAA16_00375</name>
</gene>
<dbReference type="PROSITE" id="PS51257">
    <property type="entry name" value="PROKAR_LIPOPROTEIN"/>
    <property type="match status" value="1"/>
</dbReference>
<feature type="signal peptide" evidence="1">
    <location>
        <begin position="1"/>
        <end position="23"/>
    </location>
</feature>
<feature type="chain" id="PRO_5038452357" evidence="1">
    <location>
        <begin position="24"/>
        <end position="193"/>
    </location>
</feature>
<reference evidence="3" key="2">
    <citation type="submission" date="2021-04" db="EMBL/GenBank/DDBJ databases">
        <authorList>
            <person name="Gilroy R."/>
        </authorList>
    </citation>
    <scope>NUCLEOTIDE SEQUENCE</scope>
    <source>
        <strain evidence="3">Gambia15-2214</strain>
    </source>
</reference>
<dbReference type="Proteomes" id="UP000823914">
    <property type="component" value="Unassembled WGS sequence"/>
</dbReference>
<dbReference type="InterPro" id="IPR002901">
    <property type="entry name" value="MGlyc_endo_b_GlcNAc-like_dom"/>
</dbReference>
<protein>
    <submittedName>
        <fullName evidence="3">Glucosaminidase domain-containing protein</fullName>
    </submittedName>
</protein>
<dbReference type="Pfam" id="PF01832">
    <property type="entry name" value="Glucosaminidase"/>
    <property type="match status" value="1"/>
</dbReference>
<dbReference type="AlphaFoldDB" id="A0A9E2NXY9"/>
<evidence type="ECO:0000259" key="2">
    <source>
        <dbReference type="Pfam" id="PF01832"/>
    </source>
</evidence>
<organism evidence="3 4">
    <name type="scientific">Candidatus Treponema excrementipullorum</name>
    <dbReference type="NCBI Taxonomy" id="2838768"/>
    <lineage>
        <taxon>Bacteria</taxon>
        <taxon>Pseudomonadati</taxon>
        <taxon>Spirochaetota</taxon>
        <taxon>Spirochaetia</taxon>
        <taxon>Spirochaetales</taxon>
        <taxon>Treponemataceae</taxon>
        <taxon>Treponema</taxon>
    </lineage>
</organism>
<feature type="domain" description="Mannosyl-glycoprotein endo-beta-N-acetylglucosamidase-like" evidence="2">
    <location>
        <begin position="68"/>
        <end position="191"/>
    </location>
</feature>
<evidence type="ECO:0000313" key="3">
    <source>
        <dbReference type="EMBL" id="MBU3849002.1"/>
    </source>
</evidence>
<name>A0A9E2NXY9_9SPIR</name>
<sequence length="193" mass="21355">MKFCVKILLVCACVVFIFSCASFRPIKGEQMSTLIAAPGVKSATQLTNFFLANNPQSDKKYVKKLATYYVHEGAYEGINSDVAFVQMCLETGFLRYGGLVTADMNNFCGLGSIDSTNRGERFATPQLGVRAHIQHLHAYGTTVPLKGKLIDNRYKYVQPRGKAPDIFGLSGTWASDKQYGDKLYGLLVKLNNF</sequence>
<proteinExistence type="predicted"/>
<keyword evidence="1" id="KW-0732">Signal</keyword>
<reference evidence="3" key="1">
    <citation type="journal article" date="2021" name="PeerJ">
        <title>Extensive microbial diversity within the chicken gut microbiome revealed by metagenomics and culture.</title>
        <authorList>
            <person name="Gilroy R."/>
            <person name="Ravi A."/>
            <person name="Getino M."/>
            <person name="Pursley I."/>
            <person name="Horton D.L."/>
            <person name="Alikhan N.F."/>
            <person name="Baker D."/>
            <person name="Gharbi K."/>
            <person name="Hall N."/>
            <person name="Watson M."/>
            <person name="Adriaenssens E.M."/>
            <person name="Foster-Nyarko E."/>
            <person name="Jarju S."/>
            <person name="Secka A."/>
            <person name="Antonio M."/>
            <person name="Oren A."/>
            <person name="Chaudhuri R.R."/>
            <person name="La Ragione R."/>
            <person name="Hildebrand F."/>
            <person name="Pallen M.J."/>
        </authorList>
    </citation>
    <scope>NUCLEOTIDE SEQUENCE</scope>
    <source>
        <strain evidence="3">Gambia15-2214</strain>
    </source>
</reference>
<dbReference type="EMBL" id="JAHLFV010000007">
    <property type="protein sequence ID" value="MBU3849002.1"/>
    <property type="molecule type" value="Genomic_DNA"/>
</dbReference>